<dbReference type="SUPFAM" id="SSF48264">
    <property type="entry name" value="Cytochrome P450"/>
    <property type="match status" value="1"/>
</dbReference>
<sequence>MLTIFFGFVTLTIVYYIYWTNKWKDSKFNGVLPPGTMGLPLIGETIQLSRPSYSLDLHPFIQTKVKRYGPIFKTCLAGRPVVVSADAEFNHYIMLQEGKAVEMWYLDAFSKFFGLDTEWLKALGLIHKYIRSITLNHYGVESLRERFLPRIEESVQETLHYWATQPSVEVKDSAAAVEHEAIRKARVDPDGPITWEEYKSMTFTHNVISETLRLGSVTPSLLRKTTKEIQIKGYTIPEGWTIMLVIASRHRNPEVYKNPDTFNPWRWKELDSITIQKNFMPFGGGLRHCAGAEYTKVYLCTFLHILFTKYRWTKLKGGKIARALILKFVDGLHVNFTPKE</sequence>
<evidence type="ECO:0000313" key="8">
    <source>
        <dbReference type="EMBL" id="CAK9312062.1"/>
    </source>
</evidence>
<dbReference type="PROSITE" id="PS00086">
    <property type="entry name" value="CYTOCHROME_P450"/>
    <property type="match status" value="1"/>
</dbReference>
<keyword evidence="4 7" id="KW-0479">Metal-binding</keyword>
<keyword evidence="9" id="KW-1185">Reference proteome</keyword>
<dbReference type="InterPro" id="IPR001128">
    <property type="entry name" value="Cyt_P450"/>
</dbReference>
<dbReference type="InterPro" id="IPR036396">
    <property type="entry name" value="Cyt_P450_sf"/>
</dbReference>
<dbReference type="EMBL" id="OZ021744">
    <property type="protein sequence ID" value="CAK9312062.1"/>
    <property type="molecule type" value="Genomic_DNA"/>
</dbReference>
<evidence type="ECO:0000256" key="2">
    <source>
        <dbReference type="ARBA" id="ARBA00010617"/>
    </source>
</evidence>
<dbReference type="Pfam" id="PF00067">
    <property type="entry name" value="p450"/>
    <property type="match status" value="1"/>
</dbReference>
<dbReference type="InterPro" id="IPR017972">
    <property type="entry name" value="Cyt_P450_CS"/>
</dbReference>
<evidence type="ECO:0000256" key="6">
    <source>
        <dbReference type="ARBA" id="ARBA00023004"/>
    </source>
</evidence>
<dbReference type="Gene3D" id="1.10.630.10">
    <property type="entry name" value="Cytochrome P450"/>
    <property type="match status" value="2"/>
</dbReference>
<reference evidence="8 9" key="1">
    <citation type="submission" date="2024-03" db="EMBL/GenBank/DDBJ databases">
        <authorList>
            <person name="Gkanogiannis A."/>
            <person name="Becerra Lopez-Lavalle L."/>
        </authorList>
    </citation>
    <scope>NUCLEOTIDE SEQUENCE [LARGE SCALE GENOMIC DNA]</scope>
</reference>
<dbReference type="PRINTS" id="PR00359">
    <property type="entry name" value="BP450"/>
</dbReference>
<evidence type="ECO:0000256" key="5">
    <source>
        <dbReference type="ARBA" id="ARBA00022989"/>
    </source>
</evidence>
<evidence type="ECO:0008006" key="10">
    <source>
        <dbReference type="Google" id="ProtNLM"/>
    </source>
</evidence>
<organism evidence="8 9">
    <name type="scientific">Citrullus colocynthis</name>
    <name type="common">colocynth</name>
    <dbReference type="NCBI Taxonomy" id="252529"/>
    <lineage>
        <taxon>Eukaryota</taxon>
        <taxon>Viridiplantae</taxon>
        <taxon>Streptophyta</taxon>
        <taxon>Embryophyta</taxon>
        <taxon>Tracheophyta</taxon>
        <taxon>Spermatophyta</taxon>
        <taxon>Magnoliopsida</taxon>
        <taxon>eudicotyledons</taxon>
        <taxon>Gunneridae</taxon>
        <taxon>Pentapetalae</taxon>
        <taxon>rosids</taxon>
        <taxon>fabids</taxon>
        <taxon>Cucurbitales</taxon>
        <taxon>Cucurbitaceae</taxon>
        <taxon>Benincaseae</taxon>
        <taxon>Citrullus</taxon>
    </lineage>
</organism>
<keyword evidence="5" id="KW-1133">Transmembrane helix</keyword>
<dbReference type="Proteomes" id="UP001642487">
    <property type="component" value="Chromosome 10"/>
</dbReference>
<evidence type="ECO:0000313" key="9">
    <source>
        <dbReference type="Proteomes" id="UP001642487"/>
    </source>
</evidence>
<comment type="similarity">
    <text evidence="2 7">Belongs to the cytochrome P450 family.</text>
</comment>
<evidence type="ECO:0000256" key="4">
    <source>
        <dbReference type="ARBA" id="ARBA00022723"/>
    </source>
</evidence>
<keyword evidence="7" id="KW-0560">Oxidoreductase</keyword>
<keyword evidence="6 7" id="KW-0408">Iron</keyword>
<dbReference type="PANTHER" id="PTHR24286:SF369">
    <property type="entry name" value="CYTOCHROME P450"/>
    <property type="match status" value="1"/>
</dbReference>
<keyword evidence="5" id="KW-0472">Membrane</keyword>
<dbReference type="PANTHER" id="PTHR24286">
    <property type="entry name" value="CYTOCHROME P450 26"/>
    <property type="match status" value="1"/>
</dbReference>
<evidence type="ECO:0000256" key="7">
    <source>
        <dbReference type="RuleBase" id="RU000461"/>
    </source>
</evidence>
<dbReference type="InterPro" id="IPR002397">
    <property type="entry name" value="Cyt_P450_B"/>
</dbReference>
<keyword evidence="3" id="KW-0812">Transmembrane</keyword>
<accession>A0ABP0XV79</accession>
<comment type="subcellular location">
    <subcellularLocation>
        <location evidence="1">Membrane</location>
        <topology evidence="1">Single-pass membrane protein</topology>
    </subcellularLocation>
</comment>
<keyword evidence="7" id="KW-0503">Monooxygenase</keyword>
<protein>
    <recommendedName>
        <fullName evidence="10">Cytochrome P450</fullName>
    </recommendedName>
</protein>
<keyword evidence="7" id="KW-0349">Heme</keyword>
<name>A0ABP0XV79_9ROSI</name>
<proteinExistence type="inferred from homology"/>
<evidence type="ECO:0000256" key="3">
    <source>
        <dbReference type="ARBA" id="ARBA00022692"/>
    </source>
</evidence>
<evidence type="ECO:0000256" key="1">
    <source>
        <dbReference type="ARBA" id="ARBA00004167"/>
    </source>
</evidence>
<gene>
    <name evidence="8" type="ORF">CITCOLO1_LOCUS3738</name>
</gene>